<dbReference type="AlphaFoldDB" id="A0A420ADJ3"/>
<dbReference type="InterPro" id="IPR006827">
    <property type="entry name" value="Lant_deHydtase_N"/>
</dbReference>
<sequence>MEFWDFTLEFFKDPQVLDAIAIASQDLFNQLQPLLNKPFTEETKNILPSIYKYISRMSNRPTPFGKFSSVSIGKISYVKTKLVLNNKFLSKYRLDYASQEIINKQLLKDEKTIENIIFYPNSTLVDNGETFSYIEFVDHISDRNFNWARINSNILIKTVIGSVSTGKTIKQIMNSIVQFGVTEIQARKFILDLIEHKILIPETEPITTVDSVNHFFNKTLKISKGTYFHKSIIELSEILINTEIEGISSSKRNNKEAFSGLYHENPKNLFQVDTMREMNEGNLNTDELSILIREIFELIHLNPSKESADLQLFAQKFYARYGDQEIPLMEALDFEKGVGYGTQATFLEKELPLLKGITGNKKNSIPDYNEFIESIVQKYSAKSDYDKRTIELKEKDFEIFKTQNHPKKTRLPLGFYIFGNLLETNSLHKDFRFHLKGCGGSSGLPLLTRFSYLDNTLKSKLVKLAQEEQSQLIETILAEIVFYPKANAGNILSRPSLFEYEIPIISQSAVDKDHTIQLSDICIKVENGKVILRSKRLNKYILPRLSSAHNFYYGMTIYRFLCDVQQQENSIKISWDWNSSMKKTFFPRISYKHLILSRAEWHIPYVELRSLNFRDDNEKIEYIIKNYQLPTKVVIANGDNEVLIDLANEIGKQIILKELNHNDLRLIENIYDEFSSPVINSDGEILSNEMIIPIIGNSARVPNSLTMQSDKSIKRKFVPGSEWLYLKIYCGERESDRIIQEELQRIVQVLKQHDNIQKWFFIRYSDPEPHLRVRFQLNGEFDSTFLIASKCINNSLEPLLENRRISKFMFDTYERELERYGFTNIENCESIFNLESETITKLLPYVKLEGENLRWKLALRMTKNLLSAFNYTIAEKITLLNLWRDSFFEEFSTIPKLKYKLDKNFREKKDEISSFMESEDANFGSILKEYNTKIILSADQCKKNNDFQIMPSRIISSLVHMLLNRIFFTKQREQEMVIYHFLAKSLISEIKRVDREN</sequence>
<keyword evidence="4" id="KW-1185">Reference proteome</keyword>
<feature type="domain" description="Lantibiotic dehydratase N-terminal" evidence="1">
    <location>
        <begin position="13"/>
        <end position="652"/>
    </location>
</feature>
<protein>
    <submittedName>
        <fullName evidence="3">Thiopeptide-type bacteriocin biosynthesis protein</fullName>
    </submittedName>
</protein>
<feature type="domain" description="Thiopeptide-type bacteriocin biosynthesis" evidence="2">
    <location>
        <begin position="723"/>
        <end position="985"/>
    </location>
</feature>
<gene>
    <name evidence="3" type="ORF">DFQ12_5483</name>
</gene>
<proteinExistence type="predicted"/>
<comment type="caution">
    <text evidence="3">The sequence shown here is derived from an EMBL/GenBank/DDBJ whole genome shotgun (WGS) entry which is preliminary data.</text>
</comment>
<dbReference type="NCBIfam" id="TIGR03891">
    <property type="entry name" value="thiopep_ocin"/>
    <property type="match status" value="1"/>
</dbReference>
<organism evidence="3 4">
    <name type="scientific">Sphingobacterium detergens</name>
    <dbReference type="NCBI Taxonomy" id="1145106"/>
    <lineage>
        <taxon>Bacteria</taxon>
        <taxon>Pseudomonadati</taxon>
        <taxon>Bacteroidota</taxon>
        <taxon>Sphingobacteriia</taxon>
        <taxon>Sphingobacteriales</taxon>
        <taxon>Sphingobacteriaceae</taxon>
        <taxon>Sphingobacterium</taxon>
    </lineage>
</organism>
<name>A0A420ADJ3_SPHD1</name>
<evidence type="ECO:0000313" key="3">
    <source>
        <dbReference type="EMBL" id="RKE42570.1"/>
    </source>
</evidence>
<evidence type="ECO:0000259" key="1">
    <source>
        <dbReference type="Pfam" id="PF04738"/>
    </source>
</evidence>
<evidence type="ECO:0000313" key="4">
    <source>
        <dbReference type="Proteomes" id="UP000286246"/>
    </source>
</evidence>
<dbReference type="Pfam" id="PF14028">
    <property type="entry name" value="Lant_dehydr_C"/>
    <property type="match status" value="1"/>
</dbReference>
<reference evidence="3 4" key="1">
    <citation type="submission" date="2018-09" db="EMBL/GenBank/DDBJ databases">
        <title>Genomic Encyclopedia of Type Strains, Phase III (KMG-III): the genomes of soil and plant-associated and newly described type strains.</title>
        <authorList>
            <person name="Whitman W."/>
        </authorList>
    </citation>
    <scope>NUCLEOTIDE SEQUENCE [LARGE SCALE GENOMIC DNA]</scope>
    <source>
        <strain evidence="3 4">CECT 7938</strain>
    </source>
</reference>
<dbReference type="InterPro" id="IPR023809">
    <property type="entry name" value="Thiopep_bacteriocin_synth_dom"/>
</dbReference>
<accession>A0A420ADJ3</accession>
<dbReference type="EMBL" id="RAPY01000008">
    <property type="protein sequence ID" value="RKE42570.1"/>
    <property type="molecule type" value="Genomic_DNA"/>
</dbReference>
<evidence type="ECO:0000259" key="2">
    <source>
        <dbReference type="Pfam" id="PF14028"/>
    </source>
</evidence>
<dbReference type="Proteomes" id="UP000286246">
    <property type="component" value="Unassembled WGS sequence"/>
</dbReference>
<dbReference type="Pfam" id="PF04738">
    <property type="entry name" value="Lant_dehydr_N"/>
    <property type="match status" value="1"/>
</dbReference>